<reference evidence="3" key="2">
    <citation type="submission" date="2011-02" db="EMBL/GenBank/DDBJ databases">
        <authorList>
            <person name="MacLean D."/>
        </authorList>
    </citation>
    <scope>NUCLEOTIDE SEQUENCE</scope>
</reference>
<evidence type="ECO:0000256" key="1">
    <source>
        <dbReference type="SAM" id="MobiDB-lite"/>
    </source>
</evidence>
<feature type="region of interest" description="Disordered" evidence="1">
    <location>
        <begin position="1"/>
        <end position="20"/>
    </location>
</feature>
<dbReference type="AlphaFoldDB" id="F0X1U7"/>
<reference evidence="3" key="1">
    <citation type="journal article" date="2011" name="PLoS Biol.">
        <title>Gene gain and loss during evolution of obligate parasitism in the white rust pathogen of Arabidopsis thaliana.</title>
        <authorList>
            <person name="Kemen E."/>
            <person name="Gardiner A."/>
            <person name="Schultz-Larsen T."/>
            <person name="Kemen A.C."/>
            <person name="Balmuth A.L."/>
            <person name="Robert-Seilaniantz A."/>
            <person name="Bailey K."/>
            <person name="Holub E."/>
            <person name="Studholme D.J."/>
            <person name="Maclean D."/>
            <person name="Jones J.D."/>
        </authorList>
    </citation>
    <scope>NUCLEOTIDE SEQUENCE</scope>
</reference>
<protein>
    <submittedName>
        <fullName evidence="3">PREDICTED: similar to Nuclear factor related to kappaBbinding protein putative</fullName>
    </submittedName>
</protein>
<name>F0X1U7_9STRA</name>
<proteinExistence type="predicted"/>
<feature type="domain" description="Nuclear factor related to kappa-B-binding protein second winged helix" evidence="2">
    <location>
        <begin position="416"/>
        <end position="542"/>
    </location>
</feature>
<dbReference type="CDD" id="cd21865">
    <property type="entry name" value="DEUBAD_NFRKB"/>
    <property type="match status" value="1"/>
</dbReference>
<evidence type="ECO:0000259" key="2">
    <source>
        <dbReference type="Pfam" id="PF25793"/>
    </source>
</evidence>
<dbReference type="InterPro" id="IPR057748">
    <property type="entry name" value="NFRKB_WH_2"/>
</dbReference>
<dbReference type="Pfam" id="PF25793">
    <property type="entry name" value="WHD_2nd_NFRKB"/>
    <property type="match status" value="1"/>
</dbReference>
<dbReference type="InterPro" id="IPR024867">
    <property type="entry name" value="NFRKB"/>
</dbReference>
<dbReference type="GO" id="GO:0031011">
    <property type="term" value="C:Ino80 complex"/>
    <property type="evidence" value="ECO:0007669"/>
    <property type="project" value="InterPro"/>
</dbReference>
<dbReference type="HOGENOM" id="CLU_472080_0_0_1"/>
<dbReference type="PANTHER" id="PTHR13052">
    <property type="entry name" value="NFRKB-RELATED"/>
    <property type="match status" value="1"/>
</dbReference>
<dbReference type="PANTHER" id="PTHR13052:SF3">
    <property type="entry name" value="NUCLEAR FACTOR RELATED TO KAPPA-B-BINDING PROTEIN"/>
    <property type="match status" value="1"/>
</dbReference>
<organism evidence="3">
    <name type="scientific">Albugo laibachii Nc14</name>
    <dbReference type="NCBI Taxonomy" id="890382"/>
    <lineage>
        <taxon>Eukaryota</taxon>
        <taxon>Sar</taxon>
        <taxon>Stramenopiles</taxon>
        <taxon>Oomycota</taxon>
        <taxon>Peronosporomycetes</taxon>
        <taxon>Albuginales</taxon>
        <taxon>Albuginaceae</taxon>
        <taxon>Albugo</taxon>
    </lineage>
</organism>
<dbReference type="EMBL" id="FR824675">
    <property type="protein sequence ID" value="CCA27802.1"/>
    <property type="molecule type" value="Genomic_DNA"/>
</dbReference>
<accession>F0X1U7</accession>
<gene>
    <name evidence="3" type="primary">AlNc14C694G12410</name>
    <name evidence="3" type="ORF">ALNC14_139460</name>
</gene>
<evidence type="ECO:0000313" key="3">
    <source>
        <dbReference type="EMBL" id="CCA27802.1"/>
    </source>
</evidence>
<sequence>MRPHDSSDSEDSDTAPGTKSTNWKLYYSIRKLHNPKDSIQSHESEPIATEKSPSSPFLEISYRHKQKYHTLKLPPNDAISRLASIEGLLPESTWHTLLNDAERSHLMQFLPQINGWKGLNEEAATSENLRALFRGENFDFGNPISRTSASIANGRQTKAHLVKKSLEQAQVEIKSIQHLKRPVETLIKQIKAQDPNGARSIETQSSTQDVKQFPWKKRRILSESSITPVTEENSLFIAIQSVLSASSAKMSYDDLISKLSTSHARALPKNEDLFAYLDTKRYIKSALTFLQHALRHLEELKQKSTVIWTQQFVRIDKDSQTYEWVNKQPSAQEKSCLMSLEQYFRIPIAENLEFYGAERSGVQRMRKEISRLYRPIAGRKLLERYPQALERTNVSTNKILKSDLIPRHSHETWDLKDFHRQELDRVLSPRTSFTYKHNRTGTTYTVGPSLTNRGSMDAKMLVFGAPMSVSLLGLVHEAIARLPDGKGSRADIMKFVRHSQFLRPNVSNVDLNHAVVEMLDIFVDESPPVVMYDAEHGMWTYQAPLDNNRIQTSKPPPALETTFKTENVPAASLQNLLH</sequence>